<comment type="caution">
    <text evidence="1">The sequence shown here is derived from an EMBL/GenBank/DDBJ whole genome shotgun (WGS) entry which is preliminary data.</text>
</comment>
<gene>
    <name evidence="1" type="ORF">MKS88_004012</name>
</gene>
<dbReference type="EMBL" id="CM043780">
    <property type="protein sequence ID" value="KAI4836224.1"/>
    <property type="molecule type" value="Genomic_DNA"/>
</dbReference>
<protein>
    <submittedName>
        <fullName evidence="1">Uncharacterized protein</fullName>
    </submittedName>
</protein>
<organism evidence="1 2">
    <name type="scientific">Plasmodium brasilianum</name>
    <dbReference type="NCBI Taxonomy" id="5824"/>
    <lineage>
        <taxon>Eukaryota</taxon>
        <taxon>Sar</taxon>
        <taxon>Alveolata</taxon>
        <taxon>Apicomplexa</taxon>
        <taxon>Aconoidasida</taxon>
        <taxon>Haemosporida</taxon>
        <taxon>Plasmodiidae</taxon>
        <taxon>Plasmodium</taxon>
        <taxon>Plasmodium (Plasmodium)</taxon>
    </lineage>
</organism>
<proteinExistence type="predicted"/>
<sequence length="136" mass="16493">MEQNFKFLIFIYIALFILLICIYHFDDDVRVFYISLDENYKHNNNLNTKNYRLLVKCEHIKESYIVRLNEGIPNNALNEKKEISNNEKIFAELKSESIRCLSKNMEGHRKYKYNNSCIFVTKRYSRMEKKTFKELD</sequence>
<evidence type="ECO:0000313" key="2">
    <source>
        <dbReference type="Proteomes" id="UP001056978"/>
    </source>
</evidence>
<keyword evidence="2" id="KW-1185">Reference proteome</keyword>
<evidence type="ECO:0000313" key="1">
    <source>
        <dbReference type="EMBL" id="KAI4836224.1"/>
    </source>
</evidence>
<reference evidence="1" key="1">
    <citation type="submission" date="2022-06" db="EMBL/GenBank/DDBJ databases">
        <title>The First Complete Genome of the Simian Malaria Parasite Plasmodium brasilianum.</title>
        <authorList>
            <person name="Bajic M."/>
            <person name="Ravishankar S."/>
        </authorList>
    </citation>
    <scope>NUCLEOTIDE SEQUENCE</scope>
    <source>
        <strain evidence="1">Bolivian I</strain>
    </source>
</reference>
<dbReference type="Proteomes" id="UP001056978">
    <property type="component" value="Chromosome 12"/>
</dbReference>
<name>A0ACB9Y3M8_PLABR</name>
<accession>A0ACB9Y3M8</accession>